<keyword evidence="2" id="KW-0963">Cytoplasm</keyword>
<dbReference type="InterPro" id="IPR043519">
    <property type="entry name" value="NT_sf"/>
</dbReference>
<dbReference type="Gene3D" id="3.30.460.10">
    <property type="entry name" value="Beta Polymerase, domain 2"/>
    <property type="match status" value="1"/>
</dbReference>
<dbReference type="Pfam" id="PF02410">
    <property type="entry name" value="RsfS"/>
    <property type="match status" value="1"/>
</dbReference>
<dbReference type="NCBIfam" id="TIGR00090">
    <property type="entry name" value="rsfS_iojap_ybeB"/>
    <property type="match status" value="1"/>
</dbReference>
<evidence type="ECO:0000313" key="3">
    <source>
        <dbReference type="EMBL" id="BBB32032.1"/>
    </source>
</evidence>
<evidence type="ECO:0000313" key="4">
    <source>
        <dbReference type="Proteomes" id="UP000595564"/>
    </source>
</evidence>
<proteinExistence type="inferred from homology"/>
<keyword evidence="2" id="KW-0678">Repressor</keyword>
<dbReference type="PANTHER" id="PTHR21043:SF0">
    <property type="entry name" value="MITOCHONDRIAL ASSEMBLY OF RIBOSOMAL LARGE SUBUNIT PROTEIN 1"/>
    <property type="match status" value="1"/>
</dbReference>
<protein>
    <recommendedName>
        <fullName evidence="2">Ribosomal silencing factor RsfS</fullName>
    </recommendedName>
</protein>
<accession>A0A7R6PKY2</accession>
<organism evidence="3 4">
    <name type="scientific">Thermotomaculum hydrothermale</name>
    <dbReference type="NCBI Taxonomy" id="981385"/>
    <lineage>
        <taxon>Bacteria</taxon>
        <taxon>Pseudomonadati</taxon>
        <taxon>Acidobacteriota</taxon>
        <taxon>Holophagae</taxon>
        <taxon>Thermotomaculales</taxon>
        <taxon>Thermotomaculaceae</taxon>
        <taxon>Thermotomaculum</taxon>
    </lineage>
</organism>
<dbReference type="GO" id="GO:0005737">
    <property type="term" value="C:cytoplasm"/>
    <property type="evidence" value="ECO:0007669"/>
    <property type="project" value="UniProtKB-SubCell"/>
</dbReference>
<dbReference type="AlphaFoldDB" id="A0A7R6PKY2"/>
<dbReference type="SUPFAM" id="SSF81301">
    <property type="entry name" value="Nucleotidyltransferase"/>
    <property type="match status" value="1"/>
</dbReference>
<dbReference type="KEGG" id="thyd:TTHT_0437"/>
<keyword evidence="2" id="KW-0810">Translation regulation</keyword>
<dbReference type="GO" id="GO:0043023">
    <property type="term" value="F:ribosomal large subunit binding"/>
    <property type="evidence" value="ECO:0007669"/>
    <property type="project" value="TreeGrafter"/>
</dbReference>
<keyword evidence="4" id="KW-1185">Reference proteome</keyword>
<dbReference type="GO" id="GO:0017148">
    <property type="term" value="P:negative regulation of translation"/>
    <property type="evidence" value="ECO:0007669"/>
    <property type="project" value="UniProtKB-UniRule"/>
</dbReference>
<name>A0A7R6PKY2_9BACT</name>
<gene>
    <name evidence="3" type="primary">ybeB</name>
    <name evidence="2" type="synonym">rsfS</name>
    <name evidence="3" type="ORF">TTHT_0437</name>
</gene>
<comment type="subcellular location">
    <subcellularLocation>
        <location evidence="2">Cytoplasm</location>
    </subcellularLocation>
</comment>
<dbReference type="RefSeq" id="WP_201328371.1">
    <property type="nucleotide sequence ID" value="NZ_AP017470.1"/>
</dbReference>
<evidence type="ECO:0000256" key="2">
    <source>
        <dbReference type="HAMAP-Rule" id="MF_01477"/>
    </source>
</evidence>
<comment type="function">
    <text evidence="2">Functions as a ribosomal silencing factor. Interacts with ribosomal protein uL14 (rplN), blocking formation of intersubunit bridge B8. Prevents association of the 30S and 50S ribosomal subunits and the formation of functional ribosomes, thus repressing translation.</text>
</comment>
<comment type="similarity">
    <text evidence="1 2">Belongs to the Iojap/RsfS family.</text>
</comment>
<dbReference type="PANTHER" id="PTHR21043">
    <property type="entry name" value="IOJAP SUPERFAMILY ORTHOLOG"/>
    <property type="match status" value="1"/>
</dbReference>
<comment type="subunit">
    <text evidence="2">Interacts with ribosomal protein uL14 (rplN).</text>
</comment>
<dbReference type="HAMAP" id="MF_01477">
    <property type="entry name" value="Iojap_RsfS"/>
    <property type="match status" value="1"/>
</dbReference>
<reference evidence="3 4" key="1">
    <citation type="journal article" date="2012" name="Extremophiles">
        <title>Thermotomaculum hydrothermale gen. nov., sp. nov., a novel heterotrophic thermophile within the phylum Acidobacteria from a deep-sea hydrothermal vent chimney in the Southern Okinawa Trough.</title>
        <authorList>
            <person name="Izumi H."/>
            <person name="Nunoura T."/>
            <person name="Miyazaki M."/>
            <person name="Mino S."/>
            <person name="Toki T."/>
            <person name="Takai K."/>
            <person name="Sako Y."/>
            <person name="Sawabe T."/>
            <person name="Nakagawa S."/>
        </authorList>
    </citation>
    <scope>NUCLEOTIDE SEQUENCE [LARGE SCALE GENOMIC DNA]</scope>
    <source>
        <strain evidence="3 4">AC55</strain>
    </source>
</reference>
<dbReference type="InterPro" id="IPR004394">
    <property type="entry name" value="Iojap/RsfS/C7orf30"/>
</dbReference>
<sequence>MENVDLFVNTVINAAEDKKAENIEVLKVSDLTTIADFFVIMTGNSKVQNQAIADAIVEKAGKKGLFSVEGYDLAEWILLDYGSVIVHIFTPEKREFYDLESLWADAEKILKRDEN</sequence>
<evidence type="ECO:0000256" key="1">
    <source>
        <dbReference type="ARBA" id="ARBA00010574"/>
    </source>
</evidence>
<dbReference type="GO" id="GO:0090071">
    <property type="term" value="P:negative regulation of ribosome biogenesis"/>
    <property type="evidence" value="ECO:0007669"/>
    <property type="project" value="UniProtKB-UniRule"/>
</dbReference>
<dbReference type="GO" id="GO:0042256">
    <property type="term" value="P:cytosolic ribosome assembly"/>
    <property type="evidence" value="ECO:0007669"/>
    <property type="project" value="UniProtKB-UniRule"/>
</dbReference>
<dbReference type="EMBL" id="AP017470">
    <property type="protein sequence ID" value="BBB32032.1"/>
    <property type="molecule type" value="Genomic_DNA"/>
</dbReference>
<dbReference type="Proteomes" id="UP000595564">
    <property type="component" value="Chromosome"/>
</dbReference>